<gene>
    <name evidence="2" type="ORF">SAMN04487759_11531</name>
</gene>
<feature type="transmembrane region" description="Helical" evidence="1">
    <location>
        <begin position="160"/>
        <end position="180"/>
    </location>
</feature>
<keyword evidence="1" id="KW-0812">Transmembrane</keyword>
<dbReference type="EMBL" id="FNNF01000015">
    <property type="protein sequence ID" value="SDW45943.1"/>
    <property type="molecule type" value="Genomic_DNA"/>
</dbReference>
<evidence type="ECO:0000313" key="3">
    <source>
        <dbReference type="Proteomes" id="UP000182429"/>
    </source>
</evidence>
<feature type="transmembrane region" description="Helical" evidence="1">
    <location>
        <begin position="112"/>
        <end position="133"/>
    </location>
</feature>
<keyword evidence="1" id="KW-1133">Transmembrane helix</keyword>
<feature type="transmembrane region" description="Helical" evidence="1">
    <location>
        <begin position="215"/>
        <end position="238"/>
    </location>
</feature>
<dbReference type="AlphaFoldDB" id="A0A1H2TPN3"/>
<keyword evidence="1" id="KW-0472">Membrane</keyword>
<evidence type="ECO:0008006" key="4">
    <source>
        <dbReference type="Google" id="ProtNLM"/>
    </source>
</evidence>
<feature type="transmembrane region" description="Helical" evidence="1">
    <location>
        <begin position="560"/>
        <end position="581"/>
    </location>
</feature>
<feature type="transmembrane region" description="Helical" evidence="1">
    <location>
        <begin position="518"/>
        <end position="535"/>
    </location>
</feature>
<evidence type="ECO:0000256" key="1">
    <source>
        <dbReference type="SAM" id="Phobius"/>
    </source>
</evidence>
<feature type="transmembrane region" description="Helical" evidence="1">
    <location>
        <begin position="608"/>
        <end position="632"/>
    </location>
</feature>
<feature type="transmembrane region" description="Helical" evidence="1">
    <location>
        <begin position="366"/>
        <end position="387"/>
    </location>
</feature>
<dbReference type="Proteomes" id="UP000182429">
    <property type="component" value="Unassembled WGS sequence"/>
</dbReference>
<feature type="transmembrane region" description="Helical" evidence="1">
    <location>
        <begin position="305"/>
        <end position="324"/>
    </location>
</feature>
<sequence length="721" mass="84251">MMELRKILFNKRSFISFFLITIMTCFVFAIQSRSSYSNSAIETFNRNELAYQKQYKTYVQKIMAVSESYSGISIFEKSNTFAKKRGEITSRRYKRIAGVQLKQTHGAGLVSVFKFMLVNVLILVFMIMIVFSYTDYEHLSLRLIIATTPKGRTRLVIRRIFLLTFISILMHVFLYALLLMESCVLFKEIPSFSVSVQSLSYFKDFTFPMSIGNAFILYILMSAILKVMVVMVLWMILVLCSHKSIASAIFSGLVALEYLVYVTLSQSHPFSLLKYNNLYLCLNSIDLLRSYRTYSFMNQVIEAQRMFLCLFIIVFMILIGILLFKGHTQRTFHQSYIMTSIERIVETIHSYIKLTIAKFPLVFHEFYKVIITQKGWIFLLCFIVLFIKMQDTSPYLTQGSIEQQKAIYSKYGGVYSKRIFVEYIDPCKKNYAKEVKRYKDVLKRYEEKKINKDELFDAQMRMDNIQNEYNLVKSIEVHVNKVKKNKKAWLIDQNGWKMLLSKDGHYAGEGFLTMEKEAMLIVAFICFFFSSIWDYDQRSEMNLILRATAKGRTYLYNKRILMYFIVSVLLTIVWTVVDFYVQAKVYPLTYFSAPLDSLLFFKNVPISLSINVFIVLLAIYRTLSLFALSMIINFILMKIGSFKGGFLTLILFVVPQFISMFNIDVHYLSLIQPVMILPLIHEVGFVHTSWILMIFYLIGFIAYKAGKILWSGKGMNLWKSK</sequence>
<reference evidence="2 3" key="1">
    <citation type="submission" date="2016-10" db="EMBL/GenBank/DDBJ databases">
        <authorList>
            <person name="de Groot N.N."/>
        </authorList>
    </citation>
    <scope>NUCLEOTIDE SEQUENCE [LARGE SCALE GENOMIC DNA]</scope>
    <source>
        <strain evidence="2 3">S3b</strain>
    </source>
</reference>
<organism evidence="2 3">
    <name type="scientific">Kandleria vitulina</name>
    <dbReference type="NCBI Taxonomy" id="1630"/>
    <lineage>
        <taxon>Bacteria</taxon>
        <taxon>Bacillati</taxon>
        <taxon>Bacillota</taxon>
        <taxon>Erysipelotrichia</taxon>
        <taxon>Erysipelotrichales</taxon>
        <taxon>Coprobacillaceae</taxon>
        <taxon>Kandleria</taxon>
    </lineage>
</organism>
<feature type="transmembrane region" description="Helical" evidence="1">
    <location>
        <begin position="245"/>
        <end position="264"/>
    </location>
</feature>
<name>A0A1H2TPN3_9FIRM</name>
<dbReference type="eggNOG" id="ENOG502ZBST">
    <property type="taxonomic scope" value="Bacteria"/>
</dbReference>
<feature type="transmembrane region" description="Helical" evidence="1">
    <location>
        <begin position="683"/>
        <end position="703"/>
    </location>
</feature>
<accession>A0A1H2TPN3</accession>
<feature type="transmembrane region" description="Helical" evidence="1">
    <location>
        <begin position="12"/>
        <end position="30"/>
    </location>
</feature>
<proteinExistence type="predicted"/>
<feature type="transmembrane region" description="Helical" evidence="1">
    <location>
        <begin position="644"/>
        <end position="663"/>
    </location>
</feature>
<evidence type="ECO:0000313" key="2">
    <source>
        <dbReference type="EMBL" id="SDW45943.1"/>
    </source>
</evidence>
<protein>
    <recommendedName>
        <fullName evidence="4">ABC-2 family transporter protein</fullName>
    </recommendedName>
</protein>